<keyword evidence="10" id="KW-0413">Isomerase</keyword>
<dbReference type="EC" id="5.6.2.4" evidence="12"/>
<evidence type="ECO:0000256" key="11">
    <source>
        <dbReference type="ARBA" id="ARBA00034617"/>
    </source>
</evidence>
<keyword evidence="3" id="KW-0227">DNA damage</keyword>
<keyword evidence="2 14" id="KW-0547">Nucleotide-binding</keyword>
<dbReference type="GO" id="GO:0004527">
    <property type="term" value="F:exonuclease activity"/>
    <property type="evidence" value="ECO:0007669"/>
    <property type="project" value="UniProtKB-KW"/>
</dbReference>
<dbReference type="GO" id="GO:0005524">
    <property type="term" value="F:ATP binding"/>
    <property type="evidence" value="ECO:0007669"/>
    <property type="project" value="UniProtKB-UniRule"/>
</dbReference>
<evidence type="ECO:0000313" key="18">
    <source>
        <dbReference type="Proteomes" id="UP000824162"/>
    </source>
</evidence>
<name>A0A9D1PP69_9FIRM</name>
<dbReference type="Pfam" id="PF00580">
    <property type="entry name" value="UvrD-helicase"/>
    <property type="match status" value="1"/>
</dbReference>
<evidence type="ECO:0000256" key="6">
    <source>
        <dbReference type="ARBA" id="ARBA00022839"/>
    </source>
</evidence>
<keyword evidence="1" id="KW-0540">Nuclease</keyword>
<dbReference type="Pfam" id="PF13361">
    <property type="entry name" value="UvrD_C"/>
    <property type="match status" value="1"/>
</dbReference>
<reference evidence="17" key="1">
    <citation type="journal article" date="2021" name="PeerJ">
        <title>Extensive microbial diversity within the chicken gut microbiome revealed by metagenomics and culture.</title>
        <authorList>
            <person name="Gilroy R."/>
            <person name="Ravi A."/>
            <person name="Getino M."/>
            <person name="Pursley I."/>
            <person name="Horton D.L."/>
            <person name="Alikhan N.F."/>
            <person name="Baker D."/>
            <person name="Gharbi K."/>
            <person name="Hall N."/>
            <person name="Watson M."/>
            <person name="Adriaenssens E.M."/>
            <person name="Foster-Nyarko E."/>
            <person name="Jarju S."/>
            <person name="Secka A."/>
            <person name="Antonio M."/>
            <person name="Oren A."/>
            <person name="Chaudhuri R.R."/>
            <person name="La Ragione R."/>
            <person name="Hildebrand F."/>
            <person name="Pallen M.J."/>
        </authorList>
    </citation>
    <scope>NUCLEOTIDE SEQUENCE</scope>
    <source>
        <strain evidence="17">5790</strain>
    </source>
</reference>
<reference evidence="17" key="2">
    <citation type="submission" date="2021-04" db="EMBL/GenBank/DDBJ databases">
        <authorList>
            <person name="Gilroy R."/>
        </authorList>
    </citation>
    <scope>NUCLEOTIDE SEQUENCE</scope>
    <source>
        <strain evidence="17">5790</strain>
    </source>
</reference>
<evidence type="ECO:0000259" key="16">
    <source>
        <dbReference type="PROSITE" id="PS51217"/>
    </source>
</evidence>
<dbReference type="SUPFAM" id="SSF52540">
    <property type="entry name" value="P-loop containing nucleoside triphosphate hydrolases"/>
    <property type="match status" value="1"/>
</dbReference>
<dbReference type="GO" id="GO:0003677">
    <property type="term" value="F:DNA binding"/>
    <property type="evidence" value="ECO:0007669"/>
    <property type="project" value="UniProtKB-KW"/>
</dbReference>
<evidence type="ECO:0000256" key="13">
    <source>
        <dbReference type="ARBA" id="ARBA00048988"/>
    </source>
</evidence>
<proteinExistence type="predicted"/>
<dbReference type="GO" id="GO:0000725">
    <property type="term" value="P:recombinational repair"/>
    <property type="evidence" value="ECO:0007669"/>
    <property type="project" value="TreeGrafter"/>
</dbReference>
<evidence type="ECO:0000256" key="12">
    <source>
        <dbReference type="ARBA" id="ARBA00034808"/>
    </source>
</evidence>
<dbReference type="EMBL" id="DXIJ01000017">
    <property type="protein sequence ID" value="HIV85341.1"/>
    <property type="molecule type" value="Genomic_DNA"/>
</dbReference>
<dbReference type="InterPro" id="IPR014152">
    <property type="entry name" value="AddA"/>
</dbReference>
<dbReference type="GO" id="GO:0043138">
    <property type="term" value="F:3'-5' DNA helicase activity"/>
    <property type="evidence" value="ECO:0007669"/>
    <property type="project" value="UniProtKB-EC"/>
</dbReference>
<dbReference type="InterPro" id="IPR011335">
    <property type="entry name" value="Restrct_endonuc-II-like"/>
</dbReference>
<protein>
    <recommendedName>
        <fullName evidence="12">DNA 3'-5' helicase</fullName>
        <ecNumber evidence="12">5.6.2.4</ecNumber>
    </recommendedName>
</protein>
<dbReference type="GO" id="GO:0033202">
    <property type="term" value="C:DNA helicase complex"/>
    <property type="evidence" value="ECO:0007669"/>
    <property type="project" value="TreeGrafter"/>
</dbReference>
<evidence type="ECO:0000256" key="14">
    <source>
        <dbReference type="PROSITE-ProRule" id="PRU00560"/>
    </source>
</evidence>
<keyword evidence="7 14" id="KW-0067">ATP-binding</keyword>
<sequence>MNWTKSQAEAISYRGDKNVLISAAAGSGKTAVLVERIIQMILDPDEPVSVDEILVLTFTNAAASEMKLKIASAIEKKLREQPDNKRLAAQAQRVTSADISTVHAFAQKVISNNIHRTDIPVGFSICSEPENDLIISEALSDCLERYYERIDTLSSFSSLTIGHGGIKNDSSLRNIILSIYKFSQSLAAPAKWLNDSVREYKRVYKTGSIRETVWERSLLSETSDLARQLLDCYREINKTAESALDDNHRIRLFYLAEEQMIRPLAECESADEYFAALKNLRLGRKPAASKADKQDPYISAALEKISRLRDNVKTILKNPLLSYTDEAEISKTIAALYPEMRTLKNIVLMLRRRHRRIKLSRSALDFNDLEHTLIGLLLGSDGNPTEFCKTLGKKYKEIFVDEYQDTNNIQDTIFRLLSGGRGNIFMVGDVKQSIYKFRNASPELFLEKYSSYRDDPGSGRLITLSDNFRSRSSVVDAVNYLFERIMTKETGGLDYTGDERLNCGASYPASSGGYNTEVLFTDVRETNPEADKNTLEARTIAERILRLVLDEKLQVLDADSGKMRSCEFGDIAVLMRYTSRASAYESVFREYGIPVASSSSALFDSVEVGVVLSFLKIIDNPLQDIPLIAVMRSPIFGFTADELAAVRSRRRGYFYLYVKDAAEKGDTKSAGFINALEALRRAAKYMGIHEIIYKICYELGYLAIAEGMRGGEIRRANLKLLLKYAEKYEQNSLRGLFDFMDYLKNAGRFAEVSGGTQTGLSAVTISTVHKSKGLEYPIVILADTEHSVSVSESVLCDEKAGIALDYVDAEKRIKYPSLPMALIKQKKSRESRAEEIRLLYVAMTRAKEKLIMSCTNAGRSKAWLRPVLDSNSHIFRQAYENTVVFRDWIVLGFADAAGAKPLRKLMESDISELETDGSIGSLTVFNSHESSVTVQAEQKTPDEADSEHCSAPEGYAEHIKEIIEYTYPHRGLTRIPLKLSVSEIKRSMNETMSEYEGEYTPVLSSIADRSFRSGNADTAAQAGTFTHFVMQHIDPLHTSTEREIDEQLSALISSGTMTQEQLDMVDTSGIKSFFETGLAQRIRTAAAQGGLRREFGMLFPISADKVYSGLDCGGDKPEIIVQGKVDCFFFEHNGIVLIDYKTDSCSADTACIQAEKYRVQLELYANGLEQIWDMRVKEKIIYFLKPKTAVHI</sequence>
<keyword evidence="6" id="KW-0269">Exonuclease</keyword>
<dbReference type="InterPro" id="IPR014017">
    <property type="entry name" value="DNA_helicase_UvrD-like_C"/>
</dbReference>
<dbReference type="NCBIfam" id="TIGR02785">
    <property type="entry name" value="addA_Gpos"/>
    <property type="match status" value="1"/>
</dbReference>
<dbReference type="GO" id="GO:0006302">
    <property type="term" value="P:double-strand break repair"/>
    <property type="evidence" value="ECO:0007669"/>
    <property type="project" value="InterPro"/>
</dbReference>
<evidence type="ECO:0000256" key="5">
    <source>
        <dbReference type="ARBA" id="ARBA00022806"/>
    </source>
</evidence>
<evidence type="ECO:0000259" key="15">
    <source>
        <dbReference type="PROSITE" id="PS51198"/>
    </source>
</evidence>
<evidence type="ECO:0000256" key="9">
    <source>
        <dbReference type="ARBA" id="ARBA00023204"/>
    </source>
</evidence>
<evidence type="ECO:0000256" key="7">
    <source>
        <dbReference type="ARBA" id="ARBA00022840"/>
    </source>
</evidence>
<dbReference type="InterPro" id="IPR038726">
    <property type="entry name" value="PDDEXK_AddAB-type"/>
</dbReference>
<gene>
    <name evidence="17" type="primary">addA</name>
    <name evidence="17" type="ORF">H9900_00855</name>
</gene>
<dbReference type="Gene3D" id="1.10.486.10">
    <property type="entry name" value="PCRA, domain 4"/>
    <property type="match status" value="1"/>
</dbReference>
<dbReference type="PANTHER" id="PTHR11070">
    <property type="entry name" value="UVRD / RECB / PCRA DNA HELICASE FAMILY MEMBER"/>
    <property type="match status" value="1"/>
</dbReference>
<comment type="catalytic activity">
    <reaction evidence="13">
        <text>ATP + H2O = ADP + phosphate + H(+)</text>
        <dbReference type="Rhea" id="RHEA:13065"/>
        <dbReference type="ChEBI" id="CHEBI:15377"/>
        <dbReference type="ChEBI" id="CHEBI:15378"/>
        <dbReference type="ChEBI" id="CHEBI:30616"/>
        <dbReference type="ChEBI" id="CHEBI:43474"/>
        <dbReference type="ChEBI" id="CHEBI:456216"/>
        <dbReference type="EC" id="5.6.2.4"/>
    </reaction>
</comment>
<evidence type="ECO:0000256" key="3">
    <source>
        <dbReference type="ARBA" id="ARBA00022763"/>
    </source>
</evidence>
<feature type="binding site" evidence="14">
    <location>
        <begin position="23"/>
        <end position="30"/>
    </location>
    <ligand>
        <name>ATP</name>
        <dbReference type="ChEBI" id="CHEBI:30616"/>
    </ligand>
</feature>
<dbReference type="AlphaFoldDB" id="A0A9D1PP69"/>
<comment type="catalytic activity">
    <reaction evidence="11">
        <text>Couples ATP hydrolysis with the unwinding of duplex DNA by translocating in the 3'-5' direction.</text>
        <dbReference type="EC" id="5.6.2.4"/>
    </reaction>
</comment>
<feature type="domain" description="UvrD-like helicase ATP-binding" evidence="15">
    <location>
        <begin position="2"/>
        <end position="471"/>
    </location>
</feature>
<organism evidence="17 18">
    <name type="scientific">Candidatus Monoglobus merdigallinarum</name>
    <dbReference type="NCBI Taxonomy" id="2838698"/>
    <lineage>
        <taxon>Bacteria</taxon>
        <taxon>Bacillati</taxon>
        <taxon>Bacillota</taxon>
        <taxon>Clostridia</taxon>
        <taxon>Monoglobales</taxon>
        <taxon>Monoglobaceae</taxon>
        <taxon>Monoglobus</taxon>
    </lineage>
</organism>
<dbReference type="InterPro" id="IPR011604">
    <property type="entry name" value="PDDEXK-like_dom_sf"/>
</dbReference>
<dbReference type="Gene3D" id="3.40.50.300">
    <property type="entry name" value="P-loop containing nucleotide triphosphate hydrolases"/>
    <property type="match status" value="4"/>
</dbReference>
<keyword evidence="8" id="KW-0238">DNA-binding</keyword>
<evidence type="ECO:0000256" key="10">
    <source>
        <dbReference type="ARBA" id="ARBA00023235"/>
    </source>
</evidence>
<feature type="domain" description="UvrD-like helicase C-terminal" evidence="16">
    <location>
        <begin position="498"/>
        <end position="773"/>
    </location>
</feature>
<dbReference type="InterPro" id="IPR027417">
    <property type="entry name" value="P-loop_NTPase"/>
</dbReference>
<dbReference type="SUPFAM" id="SSF52980">
    <property type="entry name" value="Restriction endonuclease-like"/>
    <property type="match status" value="1"/>
</dbReference>
<dbReference type="PROSITE" id="PS51198">
    <property type="entry name" value="UVRD_HELICASE_ATP_BIND"/>
    <property type="match status" value="1"/>
</dbReference>
<keyword evidence="5 14" id="KW-0347">Helicase</keyword>
<evidence type="ECO:0000313" key="17">
    <source>
        <dbReference type="EMBL" id="HIV85341.1"/>
    </source>
</evidence>
<dbReference type="InterPro" id="IPR000212">
    <property type="entry name" value="DNA_helicase_UvrD/REP"/>
</dbReference>
<dbReference type="CDD" id="cd17932">
    <property type="entry name" value="DEXQc_UvrD"/>
    <property type="match status" value="1"/>
</dbReference>
<comment type="caution">
    <text evidence="17">The sequence shown here is derived from an EMBL/GenBank/DDBJ whole genome shotgun (WGS) entry which is preliminary data.</text>
</comment>
<evidence type="ECO:0000256" key="4">
    <source>
        <dbReference type="ARBA" id="ARBA00022801"/>
    </source>
</evidence>
<keyword evidence="4 14" id="KW-0378">Hydrolase</keyword>
<dbReference type="PANTHER" id="PTHR11070:SF48">
    <property type="entry name" value="ATP-DEPENDENT HELICASE_NUCLEASE SUBUNIT A"/>
    <property type="match status" value="1"/>
</dbReference>
<evidence type="ECO:0000256" key="8">
    <source>
        <dbReference type="ARBA" id="ARBA00023125"/>
    </source>
</evidence>
<dbReference type="PROSITE" id="PS51217">
    <property type="entry name" value="UVRD_HELICASE_CTER"/>
    <property type="match status" value="1"/>
</dbReference>
<dbReference type="Gene3D" id="3.90.320.10">
    <property type="match status" value="1"/>
</dbReference>
<accession>A0A9D1PP69</accession>
<evidence type="ECO:0000256" key="1">
    <source>
        <dbReference type="ARBA" id="ARBA00022722"/>
    </source>
</evidence>
<dbReference type="Pfam" id="PF12705">
    <property type="entry name" value="PDDEXK_1"/>
    <property type="match status" value="1"/>
</dbReference>
<dbReference type="Proteomes" id="UP000824162">
    <property type="component" value="Unassembled WGS sequence"/>
</dbReference>
<evidence type="ECO:0000256" key="2">
    <source>
        <dbReference type="ARBA" id="ARBA00022741"/>
    </source>
</evidence>
<dbReference type="InterPro" id="IPR014016">
    <property type="entry name" value="UvrD-like_ATP-bd"/>
</dbReference>
<dbReference type="GO" id="GO:0005829">
    <property type="term" value="C:cytosol"/>
    <property type="evidence" value="ECO:0007669"/>
    <property type="project" value="TreeGrafter"/>
</dbReference>
<keyword evidence="9" id="KW-0234">DNA repair</keyword>